<dbReference type="VEuPathDB" id="ToxoDB:ETH2_1439300"/>
<evidence type="ECO:0000256" key="1">
    <source>
        <dbReference type="SAM" id="MobiDB-lite"/>
    </source>
</evidence>
<dbReference type="Proteomes" id="UP000030747">
    <property type="component" value="Unassembled WGS sequence"/>
</dbReference>
<evidence type="ECO:0000313" key="3">
    <source>
        <dbReference type="Proteomes" id="UP000030747"/>
    </source>
</evidence>
<feature type="region of interest" description="Disordered" evidence="1">
    <location>
        <begin position="1"/>
        <end position="80"/>
    </location>
</feature>
<dbReference type="EMBL" id="HG678099">
    <property type="protein sequence ID" value="CDJ45240.1"/>
    <property type="molecule type" value="Genomic_DNA"/>
</dbReference>
<reference evidence="2" key="1">
    <citation type="submission" date="2013-10" db="EMBL/GenBank/DDBJ databases">
        <title>Genomic analysis of the causative agents of coccidiosis in chickens.</title>
        <authorList>
            <person name="Reid A.J."/>
            <person name="Blake D."/>
            <person name="Billington K."/>
            <person name="Browne H."/>
            <person name="Dunn M."/>
            <person name="Hung S."/>
            <person name="Kawahara F."/>
            <person name="Miranda-Saavedra D."/>
            <person name="Mourier T."/>
            <person name="Nagra H."/>
            <person name="Otto T.D."/>
            <person name="Rawlings N."/>
            <person name="Sanchez A."/>
            <person name="Sanders M."/>
            <person name="Subramaniam C."/>
            <person name="Tay Y."/>
            <person name="Dear P."/>
            <person name="Doerig C."/>
            <person name="Gruber A."/>
            <person name="Parkinson J."/>
            <person name="Shirley M."/>
            <person name="Wan K.L."/>
            <person name="Berriman M."/>
            <person name="Tomley F."/>
            <person name="Pain A."/>
        </authorList>
    </citation>
    <scope>NUCLEOTIDE SEQUENCE [LARGE SCALE GENOMIC DNA]</scope>
    <source>
        <strain evidence="2">Houghton</strain>
    </source>
</reference>
<gene>
    <name evidence="2" type="ORF">ETH_00003535</name>
</gene>
<name>U6LBV3_EIMTE</name>
<dbReference type="OrthoDB" id="10510599at2759"/>
<feature type="compositionally biased region" description="Low complexity" evidence="1">
    <location>
        <begin position="1"/>
        <end position="21"/>
    </location>
</feature>
<dbReference type="RefSeq" id="XP_013235987.1">
    <property type="nucleotide sequence ID" value="XM_013380533.1"/>
</dbReference>
<dbReference type="GeneID" id="25249920"/>
<accession>U6LBV3</accession>
<dbReference type="AlphaFoldDB" id="U6LBV3"/>
<proteinExistence type="predicted"/>
<feature type="compositionally biased region" description="Low complexity" evidence="1">
    <location>
        <begin position="42"/>
        <end position="66"/>
    </location>
</feature>
<evidence type="ECO:0000313" key="2">
    <source>
        <dbReference type="EMBL" id="CDJ45240.1"/>
    </source>
</evidence>
<dbReference type="VEuPathDB" id="ToxoDB:ETH_00003535"/>
<protein>
    <submittedName>
        <fullName evidence="2">Uncharacterized protein</fullName>
    </submittedName>
</protein>
<organism evidence="2 3">
    <name type="scientific">Eimeria tenella</name>
    <name type="common">Coccidian parasite</name>
    <dbReference type="NCBI Taxonomy" id="5802"/>
    <lineage>
        <taxon>Eukaryota</taxon>
        <taxon>Sar</taxon>
        <taxon>Alveolata</taxon>
        <taxon>Apicomplexa</taxon>
        <taxon>Conoidasida</taxon>
        <taxon>Coccidia</taxon>
        <taxon>Eucoccidiorida</taxon>
        <taxon>Eimeriorina</taxon>
        <taxon>Eimeriidae</taxon>
        <taxon>Eimeria</taxon>
    </lineage>
</organism>
<keyword evidence="3" id="KW-1185">Reference proteome</keyword>
<reference evidence="2" key="2">
    <citation type="submission" date="2013-10" db="EMBL/GenBank/DDBJ databases">
        <authorList>
            <person name="Aslett M."/>
        </authorList>
    </citation>
    <scope>NUCLEOTIDE SEQUENCE [LARGE SCALE GENOMIC DNA]</scope>
    <source>
        <strain evidence="2">Houghton</strain>
    </source>
</reference>
<sequence length="171" mass="19783">MRQQQQQQQQQLQQQQQQPQQHSTGPDELLEELWGGAGGLQGYLPLTKPLKQQQQQQQQEQRQQQPEQHDETASAAAAEDLQQQSDYYSLAFLFFQERDAQQQEHLHKPLKELESVLDPLCCSLRFLRGLALQQQQLQQSRDKLLLSCAGIKSALKYLLQRQTQAEVNPKP</sequence>